<gene>
    <name evidence="2" type="ORF">E2C01_008655</name>
</gene>
<feature type="region of interest" description="Disordered" evidence="1">
    <location>
        <begin position="1"/>
        <end position="59"/>
    </location>
</feature>
<sequence>MTAPEVAAAAAAAAATPPEAPAAPSREEGTPGRPAPDASDTAGLQARERDQEPHLHLTAINPASVIRKCVSSWVSRTSVHGRGSAPRS</sequence>
<comment type="caution">
    <text evidence="2">The sequence shown here is derived from an EMBL/GenBank/DDBJ whole genome shotgun (WGS) entry which is preliminary data.</text>
</comment>
<evidence type="ECO:0000313" key="3">
    <source>
        <dbReference type="Proteomes" id="UP000324222"/>
    </source>
</evidence>
<feature type="compositionally biased region" description="Basic and acidic residues" evidence="1">
    <location>
        <begin position="46"/>
        <end position="55"/>
    </location>
</feature>
<dbReference type="AlphaFoldDB" id="A0A5B7D1C7"/>
<feature type="compositionally biased region" description="Low complexity" evidence="1">
    <location>
        <begin position="1"/>
        <end position="17"/>
    </location>
</feature>
<evidence type="ECO:0000256" key="1">
    <source>
        <dbReference type="SAM" id="MobiDB-lite"/>
    </source>
</evidence>
<proteinExistence type="predicted"/>
<keyword evidence="3" id="KW-1185">Reference proteome</keyword>
<evidence type="ECO:0000313" key="2">
    <source>
        <dbReference type="EMBL" id="MPC15852.1"/>
    </source>
</evidence>
<dbReference type="EMBL" id="VSRR010000458">
    <property type="protein sequence ID" value="MPC15852.1"/>
    <property type="molecule type" value="Genomic_DNA"/>
</dbReference>
<dbReference type="Proteomes" id="UP000324222">
    <property type="component" value="Unassembled WGS sequence"/>
</dbReference>
<accession>A0A5B7D1C7</accession>
<protein>
    <submittedName>
        <fullName evidence="2">Uncharacterized protein</fullName>
    </submittedName>
</protein>
<organism evidence="2 3">
    <name type="scientific">Portunus trituberculatus</name>
    <name type="common">Swimming crab</name>
    <name type="synonym">Neptunus trituberculatus</name>
    <dbReference type="NCBI Taxonomy" id="210409"/>
    <lineage>
        <taxon>Eukaryota</taxon>
        <taxon>Metazoa</taxon>
        <taxon>Ecdysozoa</taxon>
        <taxon>Arthropoda</taxon>
        <taxon>Crustacea</taxon>
        <taxon>Multicrustacea</taxon>
        <taxon>Malacostraca</taxon>
        <taxon>Eumalacostraca</taxon>
        <taxon>Eucarida</taxon>
        <taxon>Decapoda</taxon>
        <taxon>Pleocyemata</taxon>
        <taxon>Brachyura</taxon>
        <taxon>Eubrachyura</taxon>
        <taxon>Portunoidea</taxon>
        <taxon>Portunidae</taxon>
        <taxon>Portuninae</taxon>
        <taxon>Portunus</taxon>
    </lineage>
</organism>
<reference evidence="2 3" key="1">
    <citation type="submission" date="2019-05" db="EMBL/GenBank/DDBJ databases">
        <title>Another draft genome of Portunus trituberculatus and its Hox gene families provides insights of decapod evolution.</title>
        <authorList>
            <person name="Jeong J.-H."/>
            <person name="Song I."/>
            <person name="Kim S."/>
            <person name="Choi T."/>
            <person name="Kim D."/>
            <person name="Ryu S."/>
            <person name="Kim W."/>
        </authorList>
    </citation>
    <scope>NUCLEOTIDE SEQUENCE [LARGE SCALE GENOMIC DNA]</scope>
    <source>
        <tissue evidence="2">Muscle</tissue>
    </source>
</reference>
<name>A0A5B7D1C7_PORTR</name>